<dbReference type="PANTHER" id="PTHR45916">
    <property type="entry name" value="STRUCTURAL MAINTENANCE OF CHROMOSOMES PROTEIN 5"/>
    <property type="match status" value="1"/>
</dbReference>
<evidence type="ECO:0000259" key="6">
    <source>
        <dbReference type="Pfam" id="PF02463"/>
    </source>
</evidence>
<name>A0A9P5XWQ7_9AGAR</name>
<feature type="coiled-coil region" evidence="4">
    <location>
        <begin position="931"/>
        <end position="1035"/>
    </location>
</feature>
<feature type="compositionally biased region" description="Basic and acidic residues" evidence="5">
    <location>
        <begin position="15"/>
        <end position="39"/>
    </location>
</feature>
<dbReference type="PANTHER" id="PTHR45916:SF1">
    <property type="entry name" value="STRUCTURAL MAINTENANCE OF CHROMOSOMES PROTEIN 5"/>
    <property type="match status" value="1"/>
</dbReference>
<keyword evidence="7" id="KW-0378">Hydrolase</keyword>
<organism evidence="7 8">
    <name type="scientific">Collybia nuda</name>
    <dbReference type="NCBI Taxonomy" id="64659"/>
    <lineage>
        <taxon>Eukaryota</taxon>
        <taxon>Fungi</taxon>
        <taxon>Dikarya</taxon>
        <taxon>Basidiomycota</taxon>
        <taxon>Agaricomycotina</taxon>
        <taxon>Agaricomycetes</taxon>
        <taxon>Agaricomycetidae</taxon>
        <taxon>Agaricales</taxon>
        <taxon>Tricholomatineae</taxon>
        <taxon>Clitocybaceae</taxon>
        <taxon>Collybia</taxon>
    </lineage>
</organism>
<comment type="caution">
    <text evidence="7">The sequence shown here is derived from an EMBL/GenBank/DDBJ whole genome shotgun (WGS) entry which is preliminary data.</text>
</comment>
<dbReference type="InterPro" id="IPR003395">
    <property type="entry name" value="RecF/RecN/SMC_N"/>
</dbReference>
<dbReference type="EMBL" id="MU150339">
    <property type="protein sequence ID" value="KAF9458464.1"/>
    <property type="molecule type" value="Genomic_DNA"/>
</dbReference>
<dbReference type="OrthoDB" id="10254973at2759"/>
<feature type="region of interest" description="Disordered" evidence="5">
    <location>
        <begin position="1"/>
        <end position="110"/>
    </location>
</feature>
<dbReference type="GO" id="GO:0030915">
    <property type="term" value="C:Smc5-Smc6 complex"/>
    <property type="evidence" value="ECO:0007669"/>
    <property type="project" value="TreeGrafter"/>
</dbReference>
<evidence type="ECO:0000313" key="8">
    <source>
        <dbReference type="Proteomes" id="UP000807353"/>
    </source>
</evidence>
<dbReference type="AlphaFoldDB" id="A0A9P5XWQ7"/>
<evidence type="ECO:0000256" key="2">
    <source>
        <dbReference type="ARBA" id="ARBA00018687"/>
    </source>
</evidence>
<dbReference type="GO" id="GO:0003697">
    <property type="term" value="F:single-stranded DNA binding"/>
    <property type="evidence" value="ECO:0007669"/>
    <property type="project" value="TreeGrafter"/>
</dbReference>
<evidence type="ECO:0000256" key="3">
    <source>
        <dbReference type="ARBA" id="ARBA00023054"/>
    </source>
</evidence>
<feature type="coiled-coil region" evidence="4">
    <location>
        <begin position="384"/>
        <end position="517"/>
    </location>
</feature>
<reference evidence="7" key="1">
    <citation type="submission" date="2020-11" db="EMBL/GenBank/DDBJ databases">
        <authorList>
            <consortium name="DOE Joint Genome Institute"/>
            <person name="Ahrendt S."/>
            <person name="Riley R."/>
            <person name="Andreopoulos W."/>
            <person name="Labutti K."/>
            <person name="Pangilinan J."/>
            <person name="Ruiz-Duenas F.J."/>
            <person name="Barrasa J.M."/>
            <person name="Sanchez-Garcia M."/>
            <person name="Camarero S."/>
            <person name="Miyauchi S."/>
            <person name="Serrano A."/>
            <person name="Linde D."/>
            <person name="Babiker R."/>
            <person name="Drula E."/>
            <person name="Ayuso-Fernandez I."/>
            <person name="Pacheco R."/>
            <person name="Padilla G."/>
            <person name="Ferreira P."/>
            <person name="Barriuso J."/>
            <person name="Kellner H."/>
            <person name="Castanera R."/>
            <person name="Alfaro M."/>
            <person name="Ramirez L."/>
            <person name="Pisabarro A.G."/>
            <person name="Kuo A."/>
            <person name="Tritt A."/>
            <person name="Lipzen A."/>
            <person name="He G."/>
            <person name="Yan M."/>
            <person name="Ng V."/>
            <person name="Cullen D."/>
            <person name="Martin F."/>
            <person name="Rosso M.-N."/>
            <person name="Henrissat B."/>
            <person name="Hibbett D."/>
            <person name="Martinez A.T."/>
            <person name="Grigoriev I.V."/>
        </authorList>
    </citation>
    <scope>NUCLEOTIDE SEQUENCE</scope>
    <source>
        <strain evidence="7">CBS 247.69</strain>
    </source>
</reference>
<dbReference type="Pfam" id="PF02463">
    <property type="entry name" value="SMC_N"/>
    <property type="match status" value="1"/>
</dbReference>
<sequence>MPNDSSSAGPSTRAKLKEEVQVKTERTQKDKGKQRVRVEEEPDSDEDADHEPDEEDSRGNEDNYQDAEGEDDDSDGDGAEGSSSRGAKRTRVNEDGDARPAEKSKPKARIKTLPRDIDGYIPGSIVRIQLKNFVTYDYVQFCPGPYLNMILGPNGTGKSSIACAIVLGLNSPPAILGRASDLNSFVKIGTNSGHIEIELKASKSKPNIVIRRTLSATSKSSTFTLNGNAASGKEVSSKIAELNVQVGNLCSFLPQDKVSEFASMSPQQLLRETQLAAGDENLTNWHNTLISAGKELRILQQQIKQESGDLRQMQERNEGIERDVQRYKDRLKIEHDIELLNVLIPVEGYREMRAKFMVMRAKQRKLHEEVKKLKAKNEPAHTLLKKLETEYKELDKNRDMMKATIQARFGKMKNKVAASDKLENDAEELTLLLDRLKKEEKDRARKIKAFEAEIIRTKEELAKQLDVKLEKLSDVAEEMKQLNLERAGLVTRKDILNEKLMKNIDDKARVNHDLERAYADLKRLDDVDVQKLQKLYNWDRDTHDAILWLRQNRSKFKMEVFEPPLMCLTVPNKQFINAVESCFSAAQLKTFVAQCPEDYDVFNEYINDKGALGRKTRVSTWFKTQQGSSLPPPPMSKDEMTSLGFDGYAIEYVDCPQGLYWFLQSELNLHRTAISLDSNRVDVNRAMEAVTRLGPNGFGGGATFINGMTQNIVNRSRYGRKAIGNMTRDIRSAKNLVASTIDVEQKRRIDETISNHKQELGLYDEERQRLDKEARDIAEEDKIFQKRGQALKARKEAITQAETRRVQTTAKLERNEAHLKNLKAHPTASAERVKVKKELLSITKKRVGIAKEYTELARSIIPEQKETTKTGLKFVQVGANKAALQELCNRKDDKYQTALATFNEVDAQFQTIKTESKAALDESRRVIGEISDNLREEYNEIETKRTLYDKELAAAEQEGRTPPSADGVDTRSLEELQADLDTQRANLELNLNTNPGVVEQYEKRKRDIEQLEKTIEEKQKKAEKIERNIRNARENWQPALERLVTSIGEKFSASFDRIGCAGEIRISEHEDYEKWAIDILVKFRDSEKLQLLTGQRQSGGERSLTTILYLLSLTEEARAPFSLVDEINQGMDQRAERMVHNSMVEVTCKPDSAQYFLITPKLLPDLEYHERMKILCVNNGEWLPEEQDIGNMNNMIDMFLQSRNI</sequence>
<feature type="coiled-coil region" evidence="4">
    <location>
        <begin position="296"/>
        <end position="330"/>
    </location>
</feature>
<gene>
    <name evidence="7" type="ORF">BDZ94DRAFT_1325470</name>
</gene>
<keyword evidence="8" id="KW-1185">Reference proteome</keyword>
<evidence type="ECO:0000256" key="5">
    <source>
        <dbReference type="SAM" id="MobiDB-lite"/>
    </source>
</evidence>
<dbReference type="Gene3D" id="3.40.50.300">
    <property type="entry name" value="P-loop containing nucleotide triphosphate hydrolases"/>
    <property type="match status" value="2"/>
</dbReference>
<protein>
    <recommendedName>
        <fullName evidence="2">Structural maintenance of chromosomes protein 5</fullName>
    </recommendedName>
</protein>
<dbReference type="GO" id="GO:0000724">
    <property type="term" value="P:double-strand break repair via homologous recombination"/>
    <property type="evidence" value="ECO:0007669"/>
    <property type="project" value="TreeGrafter"/>
</dbReference>
<keyword evidence="3 4" id="KW-0175">Coiled coil</keyword>
<dbReference type="GO" id="GO:0005634">
    <property type="term" value="C:nucleus"/>
    <property type="evidence" value="ECO:0007669"/>
    <property type="project" value="TreeGrafter"/>
</dbReference>
<proteinExistence type="inferred from homology"/>
<accession>A0A9P5XWQ7</accession>
<feature type="compositionally biased region" description="Polar residues" evidence="5">
    <location>
        <begin position="1"/>
        <end position="10"/>
    </location>
</feature>
<evidence type="ECO:0000256" key="4">
    <source>
        <dbReference type="SAM" id="Coils"/>
    </source>
</evidence>
<dbReference type="InterPro" id="IPR027417">
    <property type="entry name" value="P-loop_NTPase"/>
</dbReference>
<feature type="compositionally biased region" description="Acidic residues" evidence="5">
    <location>
        <begin position="40"/>
        <end position="56"/>
    </location>
</feature>
<evidence type="ECO:0000256" key="1">
    <source>
        <dbReference type="ARBA" id="ARBA00010171"/>
    </source>
</evidence>
<dbReference type="Proteomes" id="UP000807353">
    <property type="component" value="Unassembled WGS sequence"/>
</dbReference>
<dbReference type="SUPFAM" id="SSF52540">
    <property type="entry name" value="P-loop containing nucleoside triphosphate hydrolases"/>
    <property type="match status" value="2"/>
</dbReference>
<feature type="compositionally biased region" description="Basic and acidic residues" evidence="5">
    <location>
        <begin position="91"/>
        <end position="105"/>
    </location>
</feature>
<comment type="similarity">
    <text evidence="1">Belongs to the SMC family. SMC5 subfamily.</text>
</comment>
<evidence type="ECO:0000313" key="7">
    <source>
        <dbReference type="EMBL" id="KAF9458464.1"/>
    </source>
</evidence>
<dbReference type="GO" id="GO:0016787">
    <property type="term" value="F:hydrolase activity"/>
    <property type="evidence" value="ECO:0007669"/>
    <property type="project" value="UniProtKB-KW"/>
</dbReference>
<feature type="compositionally biased region" description="Acidic residues" evidence="5">
    <location>
        <begin position="63"/>
        <end position="78"/>
    </location>
</feature>
<feature type="domain" description="RecF/RecN/SMC N-terminal" evidence="6">
    <location>
        <begin position="125"/>
        <end position="1159"/>
    </location>
</feature>